<dbReference type="Pfam" id="PF13432">
    <property type="entry name" value="TPR_16"/>
    <property type="match status" value="1"/>
</dbReference>
<dbReference type="InterPro" id="IPR052943">
    <property type="entry name" value="TMTC_O-mannosyl-trnsfr"/>
</dbReference>
<dbReference type="SUPFAM" id="SSF53756">
    <property type="entry name" value="UDP-Glycosyltransferase/glycogen phosphorylase"/>
    <property type="match status" value="1"/>
</dbReference>
<evidence type="ECO:0000313" key="3">
    <source>
        <dbReference type="Proteomes" id="UP001176960"/>
    </source>
</evidence>
<dbReference type="Gene3D" id="1.25.40.10">
    <property type="entry name" value="Tetratricopeptide repeat domain"/>
    <property type="match status" value="1"/>
</dbReference>
<keyword evidence="1" id="KW-0802">TPR repeat</keyword>
<protein>
    <recommendedName>
        <fullName evidence="4">Tetratricopeptide repeat protein</fullName>
    </recommendedName>
</protein>
<sequence length="585" mass="64842">MTTVEQMENTQASETLSVQTIQAMILEGALDGARRHVLRLLAAGCREPEAYALLGEIALRQGNASRARWSLHRANEIRPRFGWRLMYADSLRASGRHEEAKIQRDLAVEEAPSTPLSLYACGRAFELDGEIDQAKRFYGEALALDPKCALALHSLARVAIGEGCLEEAFVLLETLLHEAPTLADAYIDYCSALADRGRYEEARRIAEKGIAIAPGLHGLWHNLGHILQNLDRSAEAVRVLDHALTLKPDSAATQFSRATALLKAGNFDEGWKAYEWRWRKTQKPRTDIAAALWQGEDLAGRHILVHHEQGFGDSLQFVRFVPLLCARGAIVTLQVPPTLTRLFESMEGIHKVVVALDSADRFDFHCPVASLPWRCGVTMDTIPLPPYLSVAEEEIDRQGGSVRRHMAGGAEHPDLVVGLVWAGDPRKQRIDANIVDRRRSMPLDEMAPLLSVRGVRFASFQLGDAREQLENAGLPIVDVTDGIVDFADTAARLYGIDLLIAVDTSIVHLAGSLNLPVWTLSRADGCWRWLENRDDTPWYPSMRIIRQATSGDWGSAVEQARKMLEQVSCAYRGILNGAALKSTEF</sequence>
<organism evidence="2 3">
    <name type="scientific">Brytella acorum</name>
    <dbReference type="NCBI Taxonomy" id="2959299"/>
    <lineage>
        <taxon>Bacteria</taxon>
        <taxon>Pseudomonadati</taxon>
        <taxon>Pseudomonadota</taxon>
        <taxon>Alphaproteobacteria</taxon>
        <taxon>Acetobacterales</taxon>
        <taxon>Acetobacteraceae</taxon>
        <taxon>Brytella</taxon>
    </lineage>
</organism>
<name>A0AA35V2T2_9PROT</name>
<dbReference type="EMBL" id="CATKSH010000017">
    <property type="protein sequence ID" value="CAI9121537.1"/>
    <property type="molecule type" value="Genomic_DNA"/>
</dbReference>
<dbReference type="InterPro" id="IPR011990">
    <property type="entry name" value="TPR-like_helical_dom_sf"/>
</dbReference>
<comment type="caution">
    <text evidence="2">The sequence shown here is derived from an EMBL/GenBank/DDBJ whole genome shotgun (WGS) entry which is preliminary data.</text>
</comment>
<dbReference type="PANTHER" id="PTHR44809:SF1">
    <property type="entry name" value="PROTEIN O-MANNOSYL-TRANSFERASE TMTC1"/>
    <property type="match status" value="1"/>
</dbReference>
<gene>
    <name evidence="2" type="ORF">LMG32879_002384</name>
</gene>
<dbReference type="PROSITE" id="PS50005">
    <property type="entry name" value="TPR"/>
    <property type="match status" value="2"/>
</dbReference>
<proteinExistence type="predicted"/>
<dbReference type="Gene3D" id="3.40.50.2000">
    <property type="entry name" value="Glycogen Phosphorylase B"/>
    <property type="match status" value="1"/>
</dbReference>
<dbReference type="SMART" id="SM00028">
    <property type="entry name" value="TPR"/>
    <property type="match status" value="5"/>
</dbReference>
<keyword evidence="3" id="KW-1185">Reference proteome</keyword>
<feature type="repeat" description="TPR" evidence="1">
    <location>
        <begin position="115"/>
        <end position="148"/>
    </location>
</feature>
<dbReference type="SUPFAM" id="SSF48452">
    <property type="entry name" value="TPR-like"/>
    <property type="match status" value="2"/>
</dbReference>
<dbReference type="Proteomes" id="UP001176960">
    <property type="component" value="Unassembled WGS sequence"/>
</dbReference>
<dbReference type="InterPro" id="IPR019734">
    <property type="entry name" value="TPR_rpt"/>
</dbReference>
<feature type="repeat" description="TPR" evidence="1">
    <location>
        <begin position="217"/>
        <end position="250"/>
    </location>
</feature>
<dbReference type="PANTHER" id="PTHR44809">
    <property type="match status" value="1"/>
</dbReference>
<reference evidence="2" key="1">
    <citation type="submission" date="2023-03" db="EMBL/GenBank/DDBJ databases">
        <authorList>
            <person name="Cleenwerck I."/>
        </authorList>
    </citation>
    <scope>NUCLEOTIDE SEQUENCE</scope>
    <source>
        <strain evidence="2">LMG 32879</strain>
    </source>
</reference>
<dbReference type="AlphaFoldDB" id="A0AA35V2T2"/>
<dbReference type="Pfam" id="PF14559">
    <property type="entry name" value="TPR_19"/>
    <property type="match status" value="1"/>
</dbReference>
<evidence type="ECO:0008006" key="4">
    <source>
        <dbReference type="Google" id="ProtNLM"/>
    </source>
</evidence>
<evidence type="ECO:0000256" key="1">
    <source>
        <dbReference type="PROSITE-ProRule" id="PRU00339"/>
    </source>
</evidence>
<evidence type="ECO:0000313" key="2">
    <source>
        <dbReference type="EMBL" id="CAI9121537.1"/>
    </source>
</evidence>
<accession>A0AA35V2T2</accession>
<dbReference type="RefSeq" id="WP_289842495.1">
    <property type="nucleotide sequence ID" value="NZ_CATKSH010000017.1"/>
</dbReference>